<feature type="region of interest" description="Disordered" evidence="1">
    <location>
        <begin position="25"/>
        <end position="93"/>
    </location>
</feature>
<gene>
    <name evidence="3" type="ORF">NE863_18820</name>
</gene>
<name>A0A9Q8Y8Z1_ENSAD</name>
<evidence type="ECO:0008006" key="5">
    <source>
        <dbReference type="Google" id="ProtNLM"/>
    </source>
</evidence>
<keyword evidence="2" id="KW-0732">Signal</keyword>
<evidence type="ECO:0000313" key="3">
    <source>
        <dbReference type="EMBL" id="USJ23299.1"/>
    </source>
</evidence>
<organism evidence="3 4">
    <name type="scientific">Ensifer adhaerens</name>
    <name type="common">Sinorhizobium morelense</name>
    <dbReference type="NCBI Taxonomy" id="106592"/>
    <lineage>
        <taxon>Bacteria</taxon>
        <taxon>Pseudomonadati</taxon>
        <taxon>Pseudomonadota</taxon>
        <taxon>Alphaproteobacteria</taxon>
        <taxon>Hyphomicrobiales</taxon>
        <taxon>Rhizobiaceae</taxon>
        <taxon>Sinorhizobium/Ensifer group</taxon>
        <taxon>Ensifer</taxon>
    </lineage>
</organism>
<dbReference type="EMBL" id="CP098807">
    <property type="protein sequence ID" value="USJ23299.1"/>
    <property type="molecule type" value="Genomic_DNA"/>
</dbReference>
<evidence type="ECO:0000256" key="1">
    <source>
        <dbReference type="SAM" id="MobiDB-lite"/>
    </source>
</evidence>
<accession>A0A9Q8Y8Z1</accession>
<sequence length="157" mass="17141">MAMTRRDLIALFCCSLLLSLAPQPGGMAALAKDDDDDDDGGSHGGGGHGNDDDDDDDEDEDDDDDDDDEDLGPDGAGGIRRSDQERARDGVEKGDILPLKEVLRLVDEDRYGQVIAVDLKRSGGSEIYRLRTRDEQGTIRNLRINARTGKFVNIFGF</sequence>
<feature type="compositionally biased region" description="Basic and acidic residues" evidence="1">
    <location>
        <begin position="80"/>
        <end position="93"/>
    </location>
</feature>
<feature type="signal peptide" evidence="2">
    <location>
        <begin position="1"/>
        <end position="28"/>
    </location>
</feature>
<dbReference type="OrthoDB" id="8282977at2"/>
<dbReference type="AlphaFoldDB" id="A0A9Q8Y8Z1"/>
<feature type="compositionally biased region" description="Acidic residues" evidence="1">
    <location>
        <begin position="51"/>
        <end position="72"/>
    </location>
</feature>
<feature type="chain" id="PRO_5040365017" description="PepSY domain-containing protein" evidence="2">
    <location>
        <begin position="29"/>
        <end position="157"/>
    </location>
</feature>
<dbReference type="Proteomes" id="UP001055460">
    <property type="component" value="Chromosome"/>
</dbReference>
<evidence type="ECO:0000256" key="2">
    <source>
        <dbReference type="SAM" id="SignalP"/>
    </source>
</evidence>
<protein>
    <recommendedName>
        <fullName evidence="5">PepSY domain-containing protein</fullName>
    </recommendedName>
</protein>
<proteinExistence type="predicted"/>
<reference evidence="3" key="1">
    <citation type="submission" date="2022-06" db="EMBL/GenBank/DDBJ databases">
        <title>Physiological and biochemical characterization and genomic elucidation of a strain of the genus Ensifer adhaerens M8 that combines arsenic oxidation and chromium reduction.</title>
        <authorList>
            <person name="Li X."/>
            <person name="Yu c."/>
        </authorList>
    </citation>
    <scope>NUCLEOTIDE SEQUENCE</scope>
    <source>
        <strain evidence="3">M8</strain>
    </source>
</reference>
<evidence type="ECO:0000313" key="4">
    <source>
        <dbReference type="Proteomes" id="UP001055460"/>
    </source>
</evidence>
<dbReference type="RefSeq" id="WP_060580595.1">
    <property type="nucleotide sequence ID" value="NZ_CP098807.1"/>
</dbReference>